<dbReference type="RefSeq" id="WP_073238232.1">
    <property type="nucleotide sequence ID" value="NZ_FQUQ01000008.1"/>
</dbReference>
<gene>
    <name evidence="1" type="ORF">SAMN04488522_108227</name>
</gene>
<proteinExistence type="predicted"/>
<dbReference type="AlphaFoldDB" id="A0A1M5NQQ9"/>
<protein>
    <submittedName>
        <fullName evidence="1">Uncharacterized protein</fullName>
    </submittedName>
</protein>
<name>A0A1M5NQQ9_9SPHI</name>
<evidence type="ECO:0000313" key="1">
    <source>
        <dbReference type="EMBL" id="SHG91519.1"/>
    </source>
</evidence>
<dbReference type="OrthoDB" id="1426432at2"/>
<evidence type="ECO:0000313" key="2">
    <source>
        <dbReference type="Proteomes" id="UP000184287"/>
    </source>
</evidence>
<keyword evidence="2" id="KW-1185">Reference proteome</keyword>
<organism evidence="1 2">
    <name type="scientific">Pedobacter caeni</name>
    <dbReference type="NCBI Taxonomy" id="288992"/>
    <lineage>
        <taxon>Bacteria</taxon>
        <taxon>Pseudomonadati</taxon>
        <taxon>Bacteroidota</taxon>
        <taxon>Sphingobacteriia</taxon>
        <taxon>Sphingobacteriales</taxon>
        <taxon>Sphingobacteriaceae</taxon>
        <taxon>Pedobacter</taxon>
    </lineage>
</organism>
<dbReference type="Proteomes" id="UP000184287">
    <property type="component" value="Unassembled WGS sequence"/>
</dbReference>
<dbReference type="EMBL" id="FQUQ01000008">
    <property type="protein sequence ID" value="SHG91519.1"/>
    <property type="molecule type" value="Genomic_DNA"/>
</dbReference>
<dbReference type="STRING" id="288992.SAMN04488522_108227"/>
<reference evidence="2" key="1">
    <citation type="submission" date="2016-11" db="EMBL/GenBank/DDBJ databases">
        <authorList>
            <person name="Varghese N."/>
            <person name="Submissions S."/>
        </authorList>
    </citation>
    <scope>NUCLEOTIDE SEQUENCE [LARGE SCALE GENOMIC DNA]</scope>
    <source>
        <strain evidence="2">DSM 16990</strain>
    </source>
</reference>
<accession>A0A1M5NQQ9</accession>
<sequence>MKLNLSEINWFENIGKPVQEGEFDIPTRTVLNIDECLKCDSVLKWENFILYARNRLSWYVQSFHKEESRKWNEISVKARLDDCADLEPMVKKISKTFCQS</sequence>